<evidence type="ECO:0000313" key="3">
    <source>
        <dbReference type="Proteomes" id="UP001652445"/>
    </source>
</evidence>
<sequence>MFIPIAEETGMIYDLGTWVLREACRQMRE</sequence>
<dbReference type="InterPro" id="IPR001633">
    <property type="entry name" value="EAL_dom"/>
</dbReference>
<evidence type="ECO:0000313" key="2">
    <source>
        <dbReference type="EMBL" id="MCU6795481.1"/>
    </source>
</evidence>
<dbReference type="SUPFAM" id="SSF141868">
    <property type="entry name" value="EAL domain-like"/>
    <property type="match status" value="1"/>
</dbReference>
<proteinExistence type="predicted"/>
<name>A0ABT2ULF6_9BACL</name>
<dbReference type="Gene3D" id="3.20.20.450">
    <property type="entry name" value="EAL domain"/>
    <property type="match status" value="1"/>
</dbReference>
<gene>
    <name evidence="2" type="ORF">OB236_25540</name>
</gene>
<organism evidence="2 3">
    <name type="scientific">Paenibacillus baimaensis</name>
    <dbReference type="NCBI Taxonomy" id="2982185"/>
    <lineage>
        <taxon>Bacteria</taxon>
        <taxon>Bacillati</taxon>
        <taxon>Bacillota</taxon>
        <taxon>Bacilli</taxon>
        <taxon>Bacillales</taxon>
        <taxon>Paenibacillaceae</taxon>
        <taxon>Paenibacillus</taxon>
    </lineage>
</organism>
<protein>
    <recommendedName>
        <fullName evidence="1">EAL domain-containing protein</fullName>
    </recommendedName>
</protein>
<keyword evidence="3" id="KW-1185">Reference proteome</keyword>
<accession>A0ABT2ULF6</accession>
<dbReference type="InterPro" id="IPR035919">
    <property type="entry name" value="EAL_sf"/>
</dbReference>
<dbReference type="PROSITE" id="PS50883">
    <property type="entry name" value="EAL"/>
    <property type="match status" value="1"/>
</dbReference>
<dbReference type="EMBL" id="JAOQIO010000094">
    <property type="protein sequence ID" value="MCU6795481.1"/>
    <property type="molecule type" value="Genomic_DNA"/>
</dbReference>
<feature type="domain" description="EAL" evidence="1">
    <location>
        <begin position="1"/>
        <end position="29"/>
    </location>
</feature>
<reference evidence="2 3" key="1">
    <citation type="submission" date="2022-09" db="EMBL/GenBank/DDBJ databases">
        <authorList>
            <person name="Han X.L."/>
            <person name="Wang Q."/>
            <person name="Lu T."/>
        </authorList>
    </citation>
    <scope>NUCLEOTIDE SEQUENCE [LARGE SCALE GENOMIC DNA]</scope>
    <source>
        <strain evidence="2 3">WQ 127069</strain>
    </source>
</reference>
<dbReference type="Proteomes" id="UP001652445">
    <property type="component" value="Unassembled WGS sequence"/>
</dbReference>
<evidence type="ECO:0000259" key="1">
    <source>
        <dbReference type="PROSITE" id="PS50883"/>
    </source>
</evidence>
<comment type="caution">
    <text evidence="2">The sequence shown here is derived from an EMBL/GenBank/DDBJ whole genome shotgun (WGS) entry which is preliminary data.</text>
</comment>